<reference evidence="14" key="3">
    <citation type="journal article" date="2020" name="Curr. Biol.">
        <title>Chromatin organization in early land plants reveals an ancestral association between H3K27me3, transposons, and constitutive heterochromatin.</title>
        <authorList>
            <person name="Montgomery S.A."/>
            <person name="Tanizawa Y."/>
            <person name="Galik B."/>
            <person name="Wang N."/>
            <person name="Ito T."/>
            <person name="Mochizuki T."/>
            <person name="Akimcheva S."/>
            <person name="Bowman J.L."/>
            <person name="Cognat V."/>
            <person name="Marechal-Drouard L."/>
            <person name="Ekker H."/>
            <person name="Hong S.F."/>
            <person name="Kohchi T."/>
            <person name="Lin S.S."/>
            <person name="Liu L.D."/>
            <person name="Nakamura Y."/>
            <person name="Valeeva L.R."/>
            <person name="Shakirov E.V."/>
            <person name="Shippen D.E."/>
            <person name="Wei W.L."/>
            <person name="Yagura M."/>
            <person name="Yamaoka S."/>
            <person name="Yamato K.T."/>
            <person name="Liu C."/>
            <person name="Berger F."/>
        </authorList>
    </citation>
    <scope>NUCLEOTIDE SEQUENCE [LARGE SCALE GENOMIC DNA]</scope>
    <source>
        <strain evidence="14">Tak-1</strain>
    </source>
</reference>
<feature type="binding site" description="axial binding residue" evidence="8">
    <location>
        <position position="451"/>
    </location>
    <ligand>
        <name>heme</name>
        <dbReference type="ChEBI" id="CHEBI:30413"/>
    </ligand>
    <ligandPart>
        <name>Fe</name>
        <dbReference type="ChEBI" id="CHEBI:18248"/>
    </ligandPart>
</feature>
<evidence type="ECO:0000256" key="2">
    <source>
        <dbReference type="ARBA" id="ARBA00010617"/>
    </source>
</evidence>
<dbReference type="Proteomes" id="UP000077202">
    <property type="component" value="Unassembled WGS sequence"/>
</dbReference>
<dbReference type="EMBL" id="AP019868">
    <property type="protein sequence ID" value="BBN05657.1"/>
    <property type="molecule type" value="Genomic_DNA"/>
</dbReference>
<dbReference type="GO" id="GO:0005506">
    <property type="term" value="F:iron ion binding"/>
    <property type="evidence" value="ECO:0007669"/>
    <property type="project" value="InterPro"/>
</dbReference>
<evidence type="ECO:0000256" key="6">
    <source>
        <dbReference type="ARBA" id="ARBA00023004"/>
    </source>
</evidence>
<dbReference type="InterPro" id="IPR017972">
    <property type="entry name" value="Cyt_P450_CS"/>
</dbReference>
<dbReference type="GO" id="GO:0044550">
    <property type="term" value="P:secondary metabolite biosynthetic process"/>
    <property type="evidence" value="ECO:0007669"/>
    <property type="project" value="UniProtKB-ARBA"/>
</dbReference>
<keyword evidence="10" id="KW-0472">Membrane</keyword>
<sequence>MSSIFNADFGSLSTQQVVIAAVTAIFGIWVLINVMQKKKRLPPGPRGLPVIGHLHMLAGSSHQNMMDLAKKYGHILYLKLGSHPAIFISSVELAKDVLKDQDQHFASRRLFITGKILAYDNQSTSLAQYGEKWRFMRKIISQELVSAKRIEQAQHIRVEEVANTLEEILNEGQDGKLVNFDMKLAQLVLNQTTRFNFSRSYYGKKRDTVEDNAEEFQGIVKLLGGTPFFLVGEFFPFLLAFDIGGVEKKMRAQGAKADEFYTKIVEGHRRDEAKNADKPKDFVDVMLAYQKDPKNNINDGQIKAAIQDIIVASSSTSSASMLWILAELLKQPAVMRKLQQELDDVVGRDRLVEESDIANLPYLKCIVKEVFRLHPVLPLLVPHFNEEERTVGGYDIPAKTLVFVNVYAIGRDPTIWEDPLLFNPDRFIDSKMDVKGQNFELLPFGSGRRMCVGYNLGLITVEYGIAQLCHALEISLPEGMSPKDIRMTESPGTSVTREDPLHVRVSPRLPSHVYAKAGIELS</sequence>
<dbReference type="PANTHER" id="PTHR47944:SF4">
    <property type="entry name" value="OS09G0441700 PROTEIN"/>
    <property type="match status" value="1"/>
</dbReference>
<dbReference type="PRINTS" id="PR00463">
    <property type="entry name" value="EP450I"/>
</dbReference>
<dbReference type="GO" id="GO:0004497">
    <property type="term" value="F:monooxygenase activity"/>
    <property type="evidence" value="ECO:0007669"/>
    <property type="project" value="UniProtKB-KW"/>
</dbReference>
<reference evidence="12 13" key="1">
    <citation type="submission" date="2016-03" db="EMBL/GenBank/DDBJ databases">
        <title>Mechanisms controlling the formation of the plant cell surface in tip-growing cells are functionally conserved among land plants.</title>
        <authorList>
            <person name="Honkanen S."/>
            <person name="Jones V.A."/>
            <person name="Morieri G."/>
            <person name="Champion C."/>
            <person name="Hetherington A.J."/>
            <person name="Kelly S."/>
            <person name="Saint-Marcoux D."/>
            <person name="Proust H."/>
            <person name="Prescott H."/>
            <person name="Dolan L."/>
        </authorList>
    </citation>
    <scope>NUCLEOTIDE SEQUENCE [LARGE SCALE GENOMIC DNA]</scope>
    <source>
        <strain evidence="13">cv. Tak-1 and cv. Tak-2</strain>
        <tissue evidence="12">Whole gametophyte</tissue>
    </source>
</reference>
<keyword evidence="10" id="KW-0812">Transmembrane</keyword>
<name>A0A176VFT2_MARPO</name>
<evidence type="ECO:0000256" key="7">
    <source>
        <dbReference type="ARBA" id="ARBA00023033"/>
    </source>
</evidence>
<dbReference type="CDD" id="cd20618">
    <property type="entry name" value="CYP71_clan"/>
    <property type="match status" value="1"/>
</dbReference>
<protein>
    <recommendedName>
        <fullName evidence="15">Cytochrome P450</fullName>
    </recommendedName>
</protein>
<proteinExistence type="inferred from homology"/>
<evidence type="ECO:0000256" key="5">
    <source>
        <dbReference type="ARBA" id="ARBA00023002"/>
    </source>
</evidence>
<keyword evidence="7 9" id="KW-0503">Monooxygenase</keyword>
<dbReference type="GO" id="GO:0016705">
    <property type="term" value="F:oxidoreductase activity, acting on paired donors, with incorporation or reduction of molecular oxygen"/>
    <property type="evidence" value="ECO:0007669"/>
    <property type="project" value="InterPro"/>
</dbReference>
<dbReference type="PRINTS" id="PR00385">
    <property type="entry name" value="P450"/>
</dbReference>
<dbReference type="InterPro" id="IPR002401">
    <property type="entry name" value="Cyt_P450_E_grp-I"/>
</dbReference>
<dbReference type="Pfam" id="PF00067">
    <property type="entry name" value="p450"/>
    <property type="match status" value="1"/>
</dbReference>
<dbReference type="PROSITE" id="PS00086">
    <property type="entry name" value="CYTOCHROME_P450"/>
    <property type="match status" value="1"/>
</dbReference>
<evidence type="ECO:0000313" key="14">
    <source>
        <dbReference type="Proteomes" id="UP001162541"/>
    </source>
</evidence>
<dbReference type="GO" id="GO:0020037">
    <property type="term" value="F:heme binding"/>
    <property type="evidence" value="ECO:0007669"/>
    <property type="project" value="InterPro"/>
</dbReference>
<dbReference type="PANTHER" id="PTHR47944">
    <property type="entry name" value="CYTOCHROME P450 98A9"/>
    <property type="match status" value="1"/>
</dbReference>
<evidence type="ECO:0000256" key="9">
    <source>
        <dbReference type="RuleBase" id="RU000461"/>
    </source>
</evidence>
<dbReference type="SUPFAM" id="SSF48264">
    <property type="entry name" value="Cytochrome P450"/>
    <property type="match status" value="1"/>
</dbReference>
<reference evidence="11" key="2">
    <citation type="journal article" date="2019" name="Curr. Biol.">
        <title>Chromatin organization in early land plants reveals an ancestral association between H3K27me3, transposons, and constitutive heterochromatin.</title>
        <authorList>
            <person name="Montgomery S.A."/>
            <person name="Tanizawa Y."/>
            <person name="Galik B."/>
            <person name="Wang N."/>
            <person name="Ito T."/>
            <person name="Mochizuki T."/>
            <person name="Akimcheva S."/>
            <person name="Bowman J."/>
            <person name="Cognat V."/>
            <person name="Drouard L."/>
            <person name="Ekker H."/>
            <person name="Houng S."/>
            <person name="Kohchi T."/>
            <person name="Lin S."/>
            <person name="Liu L.D."/>
            <person name="Nakamura Y."/>
            <person name="Valeeva L.R."/>
            <person name="Shakirov E.V."/>
            <person name="Shippen D.E."/>
            <person name="Wei W."/>
            <person name="Yagura M."/>
            <person name="Yamaoka S."/>
            <person name="Yamato K.T."/>
            <person name="Liu C."/>
            <person name="Berger F."/>
        </authorList>
    </citation>
    <scope>NUCLEOTIDE SEQUENCE [LARGE SCALE GENOMIC DNA]</scope>
    <source>
        <strain evidence="11">Tak-1</strain>
    </source>
</reference>
<dbReference type="Proteomes" id="UP001162541">
    <property type="component" value="Chromosome 3"/>
</dbReference>
<evidence type="ECO:0000256" key="3">
    <source>
        <dbReference type="ARBA" id="ARBA00022617"/>
    </source>
</evidence>
<evidence type="ECO:0000313" key="11">
    <source>
        <dbReference type="EMBL" id="BBN05657.1"/>
    </source>
</evidence>
<evidence type="ECO:0000256" key="4">
    <source>
        <dbReference type="ARBA" id="ARBA00022723"/>
    </source>
</evidence>
<dbReference type="InterPro" id="IPR036396">
    <property type="entry name" value="Cyt_P450_sf"/>
</dbReference>
<keyword evidence="4 8" id="KW-0479">Metal-binding</keyword>
<evidence type="ECO:0000256" key="1">
    <source>
        <dbReference type="ARBA" id="ARBA00001971"/>
    </source>
</evidence>
<comment type="cofactor">
    <cofactor evidence="1 8">
        <name>heme</name>
        <dbReference type="ChEBI" id="CHEBI:30413"/>
    </cofactor>
</comment>
<keyword evidence="3 8" id="KW-0349">Heme</keyword>
<organism evidence="12 13">
    <name type="scientific">Marchantia polymorpha subsp. ruderalis</name>
    <dbReference type="NCBI Taxonomy" id="1480154"/>
    <lineage>
        <taxon>Eukaryota</taxon>
        <taxon>Viridiplantae</taxon>
        <taxon>Streptophyta</taxon>
        <taxon>Embryophyta</taxon>
        <taxon>Marchantiophyta</taxon>
        <taxon>Marchantiopsida</taxon>
        <taxon>Marchantiidae</taxon>
        <taxon>Marchantiales</taxon>
        <taxon>Marchantiaceae</taxon>
        <taxon>Marchantia</taxon>
    </lineage>
</organism>
<evidence type="ECO:0000256" key="10">
    <source>
        <dbReference type="SAM" id="Phobius"/>
    </source>
</evidence>
<evidence type="ECO:0000313" key="12">
    <source>
        <dbReference type="EMBL" id="OAE19171.1"/>
    </source>
</evidence>
<evidence type="ECO:0000256" key="8">
    <source>
        <dbReference type="PIRSR" id="PIRSR602401-1"/>
    </source>
</evidence>
<accession>A0A176VFT2</accession>
<dbReference type="FunFam" id="1.10.630.10:FF:000126">
    <property type="entry name" value="Predicted protein"/>
    <property type="match status" value="1"/>
</dbReference>
<dbReference type="AlphaFoldDB" id="A0A176VFT2"/>
<dbReference type="Gene3D" id="1.10.630.10">
    <property type="entry name" value="Cytochrome P450"/>
    <property type="match status" value="1"/>
</dbReference>
<evidence type="ECO:0000313" key="13">
    <source>
        <dbReference type="Proteomes" id="UP000077202"/>
    </source>
</evidence>
<keyword evidence="10" id="KW-1133">Transmembrane helix</keyword>
<keyword evidence="5 9" id="KW-0560">Oxidoreductase</keyword>
<dbReference type="InterPro" id="IPR001128">
    <property type="entry name" value="Cyt_P450"/>
</dbReference>
<keyword evidence="13" id="KW-1185">Reference proteome</keyword>
<evidence type="ECO:0008006" key="15">
    <source>
        <dbReference type="Google" id="ProtNLM"/>
    </source>
</evidence>
<keyword evidence="6 8" id="KW-0408">Iron</keyword>
<dbReference type="EMBL" id="LVLJ01003917">
    <property type="protein sequence ID" value="OAE19171.1"/>
    <property type="molecule type" value="Genomic_DNA"/>
</dbReference>
<feature type="transmembrane region" description="Helical" evidence="10">
    <location>
        <begin position="12"/>
        <end position="32"/>
    </location>
</feature>
<comment type="similarity">
    <text evidence="2 9">Belongs to the cytochrome P450 family.</text>
</comment>
<gene>
    <name evidence="12" type="ORF">AXG93_4182s1180</name>
    <name evidence="11" type="ORF">Mp_3g14900</name>
</gene>